<dbReference type="Proteomes" id="UP001215280">
    <property type="component" value="Unassembled WGS sequence"/>
</dbReference>
<keyword evidence="2" id="KW-1185">Reference proteome</keyword>
<evidence type="ECO:0000313" key="1">
    <source>
        <dbReference type="EMBL" id="KAJ7723957.1"/>
    </source>
</evidence>
<accession>A0AAD7HM78</accession>
<sequence>MIQILNHLRLNATDWILEGLENVKYFYDLRLLQYAPLIAKLDSQSIILPGFAVCAVLVALVFRVSKGPKHPSNPSESLLALFSVIAPTSVAWPREYTRLVDYSASPRSKTVAVSMESFIDGLCGGIIEVRNCTDLPDLFSDKLVVYGWRITLALDSSWNLTVLRWVVGSHFAWTRTQPAPKHKTLKRAHGASIPKEDTTADSLSCSLTANVHLDLDRIPFSHFETSLLQLRATLAPGTFATLEFTTPAAHVAFLSPQFNICAVPFLPRQHIRSPSTVRPATPLLGSVHRVLELLTAGPSAFALENVSNVSRTYAEALGAAAARLKDDRAARTAFIQQWEITGWREQRLMMGWEAALFSVGYLTRWVVVVRK</sequence>
<comment type="caution">
    <text evidence="1">The sequence shown here is derived from an EMBL/GenBank/DDBJ whole genome shotgun (WGS) entry which is preliminary data.</text>
</comment>
<dbReference type="AlphaFoldDB" id="A0AAD7HM78"/>
<proteinExistence type="predicted"/>
<gene>
    <name evidence="1" type="ORF">DFH07DRAFT_931954</name>
</gene>
<reference evidence="1" key="1">
    <citation type="submission" date="2023-03" db="EMBL/GenBank/DDBJ databases">
        <title>Massive genome expansion in bonnet fungi (Mycena s.s.) driven by repeated elements and novel gene families across ecological guilds.</title>
        <authorList>
            <consortium name="Lawrence Berkeley National Laboratory"/>
            <person name="Harder C.B."/>
            <person name="Miyauchi S."/>
            <person name="Viragh M."/>
            <person name="Kuo A."/>
            <person name="Thoen E."/>
            <person name="Andreopoulos B."/>
            <person name="Lu D."/>
            <person name="Skrede I."/>
            <person name="Drula E."/>
            <person name="Henrissat B."/>
            <person name="Morin E."/>
            <person name="Kohler A."/>
            <person name="Barry K."/>
            <person name="LaButti K."/>
            <person name="Morin E."/>
            <person name="Salamov A."/>
            <person name="Lipzen A."/>
            <person name="Mereny Z."/>
            <person name="Hegedus B."/>
            <person name="Baldrian P."/>
            <person name="Stursova M."/>
            <person name="Weitz H."/>
            <person name="Taylor A."/>
            <person name="Grigoriev I.V."/>
            <person name="Nagy L.G."/>
            <person name="Martin F."/>
            <person name="Kauserud H."/>
        </authorList>
    </citation>
    <scope>NUCLEOTIDE SEQUENCE</scope>
    <source>
        <strain evidence="1">CBHHK188m</strain>
    </source>
</reference>
<organism evidence="1 2">
    <name type="scientific">Mycena maculata</name>
    <dbReference type="NCBI Taxonomy" id="230809"/>
    <lineage>
        <taxon>Eukaryota</taxon>
        <taxon>Fungi</taxon>
        <taxon>Dikarya</taxon>
        <taxon>Basidiomycota</taxon>
        <taxon>Agaricomycotina</taxon>
        <taxon>Agaricomycetes</taxon>
        <taxon>Agaricomycetidae</taxon>
        <taxon>Agaricales</taxon>
        <taxon>Marasmiineae</taxon>
        <taxon>Mycenaceae</taxon>
        <taxon>Mycena</taxon>
    </lineage>
</organism>
<protein>
    <submittedName>
        <fullName evidence="1">Uncharacterized protein</fullName>
    </submittedName>
</protein>
<dbReference type="EMBL" id="JARJLG010000242">
    <property type="protein sequence ID" value="KAJ7723957.1"/>
    <property type="molecule type" value="Genomic_DNA"/>
</dbReference>
<name>A0AAD7HM78_9AGAR</name>
<evidence type="ECO:0000313" key="2">
    <source>
        <dbReference type="Proteomes" id="UP001215280"/>
    </source>
</evidence>